<evidence type="ECO:0000256" key="3">
    <source>
        <dbReference type="ARBA" id="ARBA00022840"/>
    </source>
</evidence>
<sequence>MLLNVKNVRKQYQRDKVFVAVDNVSFSLVHQDFACIMGRSGSGKTTLLNMIAGIITPTQGRVIIDNTDISVLADKQVSQFRNQTIGYVPQGNSLLTSLNAIENICLPYIFYDKGNQNLTDKENLMERAEQLMQQVGISYLSQLYPKQMSGGEMRRVAIVRSLICAPKLLLADEPTNDLDQESAEQIMQLLATINLEGTAILMVTHDLDVANYAKHQYKMEAGKLHLLS</sequence>
<dbReference type="PANTHER" id="PTHR24220">
    <property type="entry name" value="IMPORT ATP-BINDING PROTEIN"/>
    <property type="match status" value="1"/>
</dbReference>
<dbReference type="InterPro" id="IPR017911">
    <property type="entry name" value="MacB-like_ATP-bd"/>
</dbReference>
<dbReference type="Pfam" id="PF00005">
    <property type="entry name" value="ABC_tran"/>
    <property type="match status" value="1"/>
</dbReference>
<dbReference type="InterPro" id="IPR015854">
    <property type="entry name" value="ABC_transpr_LolD-like"/>
</dbReference>
<dbReference type="InterPro" id="IPR017871">
    <property type="entry name" value="ABC_transporter-like_CS"/>
</dbReference>
<evidence type="ECO:0000256" key="1">
    <source>
        <dbReference type="ARBA" id="ARBA00022448"/>
    </source>
</evidence>
<keyword evidence="1" id="KW-0813">Transport</keyword>
<dbReference type="GO" id="GO:0016887">
    <property type="term" value="F:ATP hydrolysis activity"/>
    <property type="evidence" value="ECO:0007669"/>
    <property type="project" value="InterPro"/>
</dbReference>
<name>A0A0A7RZA1_FRIPE</name>
<dbReference type="Gene3D" id="3.40.50.300">
    <property type="entry name" value="P-loop containing nucleotide triphosphate hydrolases"/>
    <property type="match status" value="1"/>
</dbReference>
<dbReference type="HOGENOM" id="CLU_000604_1_22_6"/>
<dbReference type="PANTHER" id="PTHR24220:SF662">
    <property type="entry name" value="ABC TRANSPORTER ATP-BINDING PROTEIN"/>
    <property type="match status" value="1"/>
</dbReference>
<dbReference type="InterPro" id="IPR003593">
    <property type="entry name" value="AAA+_ATPase"/>
</dbReference>
<protein>
    <submittedName>
        <fullName evidence="5">ABC-type antimicrobial peptide transport system, ATPase component</fullName>
    </submittedName>
</protein>
<dbReference type="EMBL" id="CP009056">
    <property type="protein sequence ID" value="AJA44655.1"/>
    <property type="molecule type" value="Genomic_DNA"/>
</dbReference>
<dbReference type="RefSeq" id="WP_039104240.1">
    <property type="nucleotide sequence ID" value="NZ_CP009056.1"/>
</dbReference>
<dbReference type="InterPro" id="IPR027417">
    <property type="entry name" value="P-loop_NTPase"/>
</dbReference>
<evidence type="ECO:0000313" key="5">
    <source>
        <dbReference type="EMBL" id="AJA44655.1"/>
    </source>
</evidence>
<keyword evidence="6" id="KW-1185">Reference proteome</keyword>
<dbReference type="SMART" id="SM00382">
    <property type="entry name" value="AAA"/>
    <property type="match status" value="1"/>
</dbReference>
<keyword evidence="2" id="KW-0547">Nucleotide-binding</keyword>
<dbReference type="STRING" id="1267021.FPB0191_00829"/>
<dbReference type="PROSITE" id="PS00211">
    <property type="entry name" value="ABC_TRANSPORTER_1"/>
    <property type="match status" value="1"/>
</dbReference>
<dbReference type="SUPFAM" id="SSF52540">
    <property type="entry name" value="P-loop containing nucleoside triphosphate hydrolases"/>
    <property type="match status" value="1"/>
</dbReference>
<dbReference type="CDD" id="cd03255">
    <property type="entry name" value="ABC_MJ0796_LolCDE_FtsE"/>
    <property type="match status" value="1"/>
</dbReference>
<accession>A0A0A7RZA1</accession>
<dbReference type="OrthoDB" id="9783924at2"/>
<gene>
    <name evidence="5" type="ORF">FPB0191_00829</name>
</gene>
<evidence type="ECO:0000259" key="4">
    <source>
        <dbReference type="PROSITE" id="PS50893"/>
    </source>
</evidence>
<dbReference type="PROSITE" id="PS50893">
    <property type="entry name" value="ABC_TRANSPORTER_2"/>
    <property type="match status" value="1"/>
</dbReference>
<feature type="domain" description="ABC transporter" evidence="4">
    <location>
        <begin position="3"/>
        <end position="227"/>
    </location>
</feature>
<reference evidence="5 6" key="1">
    <citation type="journal article" date="2014" name="Appl. Environ. Microbiol.">
        <title>Gut symbionts from distinct hosts exhibit genotoxic activity via divergent colibactin biosynthetic pathways.</title>
        <authorList>
            <person name="Engel P."/>
            <person name="Vizcaino M.I."/>
            <person name="Crawford J.M."/>
        </authorList>
    </citation>
    <scope>NUCLEOTIDE SEQUENCE [LARGE SCALE GENOMIC DNA]</scope>
    <source>
        <strain evidence="5 6">PEB0191</strain>
    </source>
</reference>
<dbReference type="InterPro" id="IPR003439">
    <property type="entry name" value="ABC_transporter-like_ATP-bd"/>
</dbReference>
<dbReference type="GO" id="GO:0005524">
    <property type="term" value="F:ATP binding"/>
    <property type="evidence" value="ECO:0007669"/>
    <property type="project" value="UniProtKB-KW"/>
</dbReference>
<organism evidence="5 6">
    <name type="scientific">Frischella perrara</name>
    <dbReference type="NCBI Taxonomy" id="1267021"/>
    <lineage>
        <taxon>Bacteria</taxon>
        <taxon>Pseudomonadati</taxon>
        <taxon>Pseudomonadota</taxon>
        <taxon>Gammaproteobacteria</taxon>
        <taxon>Orbales</taxon>
        <taxon>Orbaceae</taxon>
        <taxon>Frischella</taxon>
    </lineage>
</organism>
<dbReference type="AlphaFoldDB" id="A0A0A7RZA1"/>
<keyword evidence="3" id="KW-0067">ATP-binding</keyword>
<evidence type="ECO:0000256" key="2">
    <source>
        <dbReference type="ARBA" id="ARBA00022741"/>
    </source>
</evidence>
<proteinExistence type="predicted"/>
<dbReference type="GO" id="GO:0005886">
    <property type="term" value="C:plasma membrane"/>
    <property type="evidence" value="ECO:0007669"/>
    <property type="project" value="TreeGrafter"/>
</dbReference>
<evidence type="ECO:0000313" key="6">
    <source>
        <dbReference type="Proteomes" id="UP000030901"/>
    </source>
</evidence>
<dbReference type="Proteomes" id="UP000030901">
    <property type="component" value="Chromosome"/>
</dbReference>
<dbReference type="GO" id="GO:0022857">
    <property type="term" value="F:transmembrane transporter activity"/>
    <property type="evidence" value="ECO:0007669"/>
    <property type="project" value="TreeGrafter"/>
</dbReference>
<dbReference type="KEGG" id="fpp:FPB0191_00829"/>